<accession>A0A0B6YA73</accession>
<keyword evidence="1" id="KW-0472">Membrane</keyword>
<keyword evidence="1" id="KW-1133">Transmembrane helix</keyword>
<organism evidence="2">
    <name type="scientific">Arion vulgaris</name>
    <dbReference type="NCBI Taxonomy" id="1028688"/>
    <lineage>
        <taxon>Eukaryota</taxon>
        <taxon>Metazoa</taxon>
        <taxon>Spiralia</taxon>
        <taxon>Lophotrochozoa</taxon>
        <taxon>Mollusca</taxon>
        <taxon>Gastropoda</taxon>
        <taxon>Heterobranchia</taxon>
        <taxon>Euthyneura</taxon>
        <taxon>Panpulmonata</taxon>
        <taxon>Eupulmonata</taxon>
        <taxon>Stylommatophora</taxon>
        <taxon>Helicina</taxon>
        <taxon>Arionoidea</taxon>
        <taxon>Arionidae</taxon>
        <taxon>Arion</taxon>
    </lineage>
</organism>
<gene>
    <name evidence="2" type="primary">ORF18645</name>
</gene>
<evidence type="ECO:0000313" key="2">
    <source>
        <dbReference type="EMBL" id="CEK52973.1"/>
    </source>
</evidence>
<keyword evidence="1" id="KW-0812">Transmembrane</keyword>
<evidence type="ECO:0000256" key="1">
    <source>
        <dbReference type="SAM" id="Phobius"/>
    </source>
</evidence>
<reference evidence="2" key="1">
    <citation type="submission" date="2014-12" db="EMBL/GenBank/DDBJ databases">
        <title>Insight into the proteome of Arion vulgaris.</title>
        <authorList>
            <person name="Aradska J."/>
            <person name="Bulat T."/>
            <person name="Smidak R."/>
            <person name="Sarate P."/>
            <person name="Gangsoo J."/>
            <person name="Sialana F."/>
            <person name="Bilban M."/>
            <person name="Lubec G."/>
        </authorList>
    </citation>
    <scope>NUCLEOTIDE SEQUENCE</scope>
    <source>
        <tissue evidence="2">Skin</tissue>
    </source>
</reference>
<protein>
    <submittedName>
        <fullName evidence="2">Uncharacterized protein</fullName>
    </submittedName>
</protein>
<sequence>NFLPFVESEFRKLRLVTKNELCLPTIALMMTIAVATTQFLIPKKNPSKSATWDGGV</sequence>
<feature type="non-terminal residue" evidence="2">
    <location>
        <position position="1"/>
    </location>
</feature>
<proteinExistence type="predicted"/>
<name>A0A0B6YA73_9EUPU</name>
<dbReference type="EMBL" id="HACG01006108">
    <property type="protein sequence ID" value="CEK52973.1"/>
    <property type="molecule type" value="Transcribed_RNA"/>
</dbReference>
<dbReference type="AlphaFoldDB" id="A0A0B6YA73"/>
<feature type="transmembrane region" description="Helical" evidence="1">
    <location>
        <begin position="21"/>
        <end position="41"/>
    </location>
</feature>